<dbReference type="EMBL" id="JABACJ020000012">
    <property type="protein sequence ID" value="MBU3876809.1"/>
    <property type="molecule type" value="Genomic_DNA"/>
</dbReference>
<organism evidence="1 2">
    <name type="scientific">Faecalicatena faecalis</name>
    <dbReference type="NCBI Taxonomy" id="2726362"/>
    <lineage>
        <taxon>Bacteria</taxon>
        <taxon>Bacillati</taxon>
        <taxon>Bacillota</taxon>
        <taxon>Clostridia</taxon>
        <taxon>Lachnospirales</taxon>
        <taxon>Lachnospiraceae</taxon>
        <taxon>Faecalicatena</taxon>
    </lineage>
</organism>
<evidence type="ECO:0000313" key="2">
    <source>
        <dbReference type="Proteomes" id="UP000723714"/>
    </source>
</evidence>
<reference evidence="1 2" key="1">
    <citation type="submission" date="2021-06" db="EMBL/GenBank/DDBJ databases">
        <title>Faecalicatena sp. nov. isolated from porcine feces.</title>
        <authorList>
            <person name="Oh B.S."/>
            <person name="Lee J.H."/>
        </authorList>
    </citation>
    <scope>NUCLEOTIDE SEQUENCE [LARGE SCALE GENOMIC DNA]</scope>
    <source>
        <strain evidence="1 2">AGMB00832</strain>
    </source>
</reference>
<sequence length="145" mass="16055">MDRVTQFFEIIHKDMSVVLATASDESVTMRQVSPVDYRGNILIFTDPGSLKYQQLKVNPNCCIAAGPFFAEAKAVFLGATMLDSNEELRQVYCEKFPGAFDEGVALGGRDAEFILLEPLKLKGWAFEDDIPTSDGVPTIPFEIDI</sequence>
<dbReference type="RefSeq" id="WP_216242553.1">
    <property type="nucleotide sequence ID" value="NZ_JABACJ020000012.1"/>
</dbReference>
<protein>
    <submittedName>
        <fullName evidence="1">Pyridoxamine 5'-phosphate oxidase family protein</fullName>
    </submittedName>
</protein>
<dbReference type="Proteomes" id="UP000723714">
    <property type="component" value="Unassembled WGS sequence"/>
</dbReference>
<proteinExistence type="predicted"/>
<comment type="caution">
    <text evidence="1">The sequence shown here is derived from an EMBL/GenBank/DDBJ whole genome shotgun (WGS) entry which is preliminary data.</text>
</comment>
<gene>
    <name evidence="1" type="ORF">HGO97_013425</name>
</gene>
<name>A0ABS6D5P7_9FIRM</name>
<accession>A0ABS6D5P7</accession>
<evidence type="ECO:0000313" key="1">
    <source>
        <dbReference type="EMBL" id="MBU3876809.1"/>
    </source>
</evidence>
<keyword evidence="2" id="KW-1185">Reference proteome</keyword>